<dbReference type="AlphaFoldDB" id="A0A6L5QIM8"/>
<proteinExistence type="predicted"/>
<organism evidence="1 2">
    <name type="scientific">Duganella alba</name>
    <dbReference type="NCBI Taxonomy" id="2666081"/>
    <lineage>
        <taxon>Bacteria</taxon>
        <taxon>Pseudomonadati</taxon>
        <taxon>Pseudomonadota</taxon>
        <taxon>Betaproteobacteria</taxon>
        <taxon>Burkholderiales</taxon>
        <taxon>Oxalobacteraceae</taxon>
        <taxon>Telluria group</taxon>
        <taxon>Duganella</taxon>
    </lineage>
</organism>
<accession>A0A6L5QIM8</accession>
<reference evidence="1 2" key="1">
    <citation type="submission" date="2019-11" db="EMBL/GenBank/DDBJ databases">
        <title>Novel species isolated from a subtropical stream in China.</title>
        <authorList>
            <person name="Lu H."/>
        </authorList>
    </citation>
    <scope>NUCLEOTIDE SEQUENCE [LARGE SCALE GENOMIC DNA]</scope>
    <source>
        <strain evidence="1 2">FT25W</strain>
    </source>
</reference>
<gene>
    <name evidence="1" type="ORF">GJ697_14820</name>
</gene>
<sequence length="74" mass="8380">MNVSLVQSLEFAPPVTLFQPRHDEECSAVVNRGILVQSSFNTVCAIEYLKSHNVDPKVIERVLLHPDQRRKAAH</sequence>
<dbReference type="EMBL" id="WKJM01000011">
    <property type="protein sequence ID" value="MRX09112.1"/>
    <property type="molecule type" value="Genomic_DNA"/>
</dbReference>
<comment type="caution">
    <text evidence="1">The sequence shown here is derived from an EMBL/GenBank/DDBJ whole genome shotgun (WGS) entry which is preliminary data.</text>
</comment>
<dbReference type="Proteomes" id="UP000481037">
    <property type="component" value="Unassembled WGS sequence"/>
</dbReference>
<evidence type="ECO:0000313" key="1">
    <source>
        <dbReference type="EMBL" id="MRX09112.1"/>
    </source>
</evidence>
<name>A0A6L5QIM8_9BURK</name>
<protein>
    <submittedName>
        <fullName evidence="1">Uncharacterized protein</fullName>
    </submittedName>
</protein>
<evidence type="ECO:0000313" key="2">
    <source>
        <dbReference type="Proteomes" id="UP000481037"/>
    </source>
</evidence>
<keyword evidence="2" id="KW-1185">Reference proteome</keyword>